<dbReference type="KEGG" id="tfr:BR63_03640"/>
<dbReference type="Gene3D" id="1.10.10.10">
    <property type="entry name" value="Winged helix-like DNA-binding domain superfamily/Winged helix DNA-binding domain"/>
    <property type="match status" value="1"/>
</dbReference>
<dbReference type="InterPro" id="IPR051534">
    <property type="entry name" value="CBASS_pafABC_assoc_protein"/>
</dbReference>
<dbReference type="InterPro" id="IPR026881">
    <property type="entry name" value="WYL_dom"/>
</dbReference>
<dbReference type="InterPro" id="IPR057727">
    <property type="entry name" value="WCX_dom"/>
</dbReference>
<feature type="domain" description="WCX" evidence="3">
    <location>
        <begin position="327"/>
        <end position="404"/>
    </location>
</feature>
<accession>A0A7G6E085</accession>
<dbReference type="PANTHER" id="PTHR34580">
    <property type="match status" value="1"/>
</dbReference>
<dbReference type="AlphaFoldDB" id="A0A7G6E085"/>
<protein>
    <submittedName>
        <fullName evidence="4">WYL domain-containing protein</fullName>
    </submittedName>
</protein>
<evidence type="ECO:0000313" key="5">
    <source>
        <dbReference type="Proteomes" id="UP000515847"/>
    </source>
</evidence>
<keyword evidence="5" id="KW-1185">Reference proteome</keyword>
<dbReference type="OrthoDB" id="9767131at2"/>
<dbReference type="EMBL" id="CP045798">
    <property type="protein sequence ID" value="QNB45489.1"/>
    <property type="molecule type" value="Genomic_DNA"/>
</dbReference>
<dbReference type="Pfam" id="PF25583">
    <property type="entry name" value="WCX"/>
    <property type="match status" value="1"/>
</dbReference>
<proteinExistence type="predicted"/>
<name>A0A7G6E085_THEFR</name>
<organism evidence="4 5">
    <name type="scientific">Thermanaerosceptrum fracticalcis</name>
    <dbReference type="NCBI Taxonomy" id="1712410"/>
    <lineage>
        <taxon>Bacteria</taxon>
        <taxon>Bacillati</taxon>
        <taxon>Bacillota</taxon>
        <taxon>Clostridia</taxon>
        <taxon>Eubacteriales</taxon>
        <taxon>Peptococcaceae</taxon>
        <taxon>Thermanaerosceptrum</taxon>
    </lineage>
</organism>
<dbReference type="PANTHER" id="PTHR34580:SF1">
    <property type="entry name" value="PROTEIN PAFC"/>
    <property type="match status" value="1"/>
</dbReference>
<dbReference type="PROSITE" id="PS52050">
    <property type="entry name" value="WYL"/>
    <property type="match status" value="1"/>
</dbReference>
<sequence length="413" mass="47674">MSRLEREIRIYQGIVDQLKEGRIVETGELCTLLGINEKTLFTYLESADAALDVSRICHNGNLLCRETVRQYNTENRVRISKDMNKSARLAKLINILNQRTPAGGATLQELAEKLEVTERTVYRDLCELELELSVKIIRPDKIAGKKGRYRLENTYLPPVSPDKALFIYLSLLQQKGTPLAGRITEIKQALLTSLSKNRYSIRDISLNKLEERIHIVDQSLYEQERVGRCFLTILEGLDKGLTLKIKYFVAYRLETTERLVEPYGLICKHHNWYLIGKSLDKGELRNFRLDQVEEALLYREKPFVYPRDFSVSDYAHDSWGVIQDEEVVEAILRFTPEGGYRLKKVQYHPSQEILEEKPDGSVVVRFCLTGTVEFISWLLQWGNKVEVLAPSELREQVLKTVEGIVKVYNNTCI</sequence>
<dbReference type="Pfam" id="PF13280">
    <property type="entry name" value="WYL"/>
    <property type="match status" value="1"/>
</dbReference>
<feature type="domain" description="WYL" evidence="2">
    <location>
        <begin position="230"/>
        <end position="295"/>
    </location>
</feature>
<gene>
    <name evidence="4" type="ORF">BR63_03640</name>
</gene>
<dbReference type="Pfam" id="PF08279">
    <property type="entry name" value="HTH_11"/>
    <property type="match status" value="1"/>
</dbReference>
<dbReference type="InterPro" id="IPR013196">
    <property type="entry name" value="HTH_11"/>
</dbReference>
<evidence type="ECO:0000313" key="4">
    <source>
        <dbReference type="EMBL" id="QNB45489.1"/>
    </source>
</evidence>
<evidence type="ECO:0000259" key="2">
    <source>
        <dbReference type="Pfam" id="PF13280"/>
    </source>
</evidence>
<dbReference type="Proteomes" id="UP000515847">
    <property type="component" value="Chromosome"/>
</dbReference>
<feature type="domain" description="Helix-turn-helix type 11" evidence="1">
    <location>
        <begin position="88"/>
        <end position="140"/>
    </location>
</feature>
<evidence type="ECO:0000259" key="1">
    <source>
        <dbReference type="Pfam" id="PF08279"/>
    </source>
</evidence>
<evidence type="ECO:0000259" key="3">
    <source>
        <dbReference type="Pfam" id="PF25583"/>
    </source>
</evidence>
<dbReference type="RefSeq" id="WP_051966137.1">
    <property type="nucleotide sequence ID" value="NZ_CP045798.1"/>
</dbReference>
<reference evidence="4 5" key="1">
    <citation type="journal article" date="2019" name="Front. Microbiol.">
        <title>Thermoanaerosceptrum fracticalcis gen. nov. sp. nov., a Novel Fumarate-Fermenting Microorganism From a Deep Fractured Carbonate Aquifer of the US Great Basin.</title>
        <authorList>
            <person name="Hamilton-Brehm S.D."/>
            <person name="Stewart L.E."/>
            <person name="Zavarin M."/>
            <person name="Caldwell M."/>
            <person name="Lawson P.A."/>
            <person name="Onstott T.C."/>
            <person name="Grzymski J."/>
            <person name="Neveux I."/>
            <person name="Lollar B.S."/>
            <person name="Russell C.E."/>
            <person name="Moser D.P."/>
        </authorList>
    </citation>
    <scope>NUCLEOTIDE SEQUENCE [LARGE SCALE GENOMIC DNA]</scope>
    <source>
        <strain evidence="4 5">DRI-13</strain>
    </source>
</reference>
<dbReference type="InterPro" id="IPR036388">
    <property type="entry name" value="WH-like_DNA-bd_sf"/>
</dbReference>